<dbReference type="SMART" id="SM01058">
    <property type="entry name" value="CarD_TRCF"/>
    <property type="match status" value="1"/>
</dbReference>
<dbReference type="Pfam" id="PF17757">
    <property type="entry name" value="UvrB_inter"/>
    <property type="match status" value="1"/>
</dbReference>
<evidence type="ECO:0000256" key="4">
    <source>
        <dbReference type="ARBA" id="ARBA00022763"/>
    </source>
</evidence>
<dbReference type="GO" id="GO:0005524">
    <property type="term" value="F:ATP binding"/>
    <property type="evidence" value="ECO:0007669"/>
    <property type="project" value="UniProtKB-KW"/>
</dbReference>
<dbReference type="Pfam" id="PF00271">
    <property type="entry name" value="Helicase_C"/>
    <property type="match status" value="1"/>
</dbReference>
<evidence type="ECO:0000256" key="3">
    <source>
        <dbReference type="ARBA" id="ARBA00022741"/>
    </source>
</evidence>
<dbReference type="GO" id="GO:0005737">
    <property type="term" value="C:cytoplasm"/>
    <property type="evidence" value="ECO:0007669"/>
    <property type="project" value="UniProtKB-SubCell"/>
</dbReference>
<dbReference type="PANTHER" id="PTHR47964:SF1">
    <property type="entry name" value="ATP-DEPENDENT DNA HELICASE HOMOLOG RECG, CHLOROPLASTIC"/>
    <property type="match status" value="1"/>
</dbReference>
<feature type="non-terminal residue" evidence="15">
    <location>
        <position position="833"/>
    </location>
</feature>
<dbReference type="Gene3D" id="3.40.50.300">
    <property type="entry name" value="P-loop containing nucleotide triphosphate hydrolases"/>
    <property type="match status" value="2"/>
</dbReference>
<keyword evidence="3" id="KW-0547">Nucleotide-binding</keyword>
<dbReference type="Pfam" id="PF02559">
    <property type="entry name" value="CarD_TRCF_RID"/>
    <property type="match status" value="1"/>
</dbReference>
<keyword evidence="4" id="KW-0227">DNA damage</keyword>
<dbReference type="InterPro" id="IPR027417">
    <property type="entry name" value="P-loop_NTPase"/>
</dbReference>
<evidence type="ECO:0000256" key="2">
    <source>
        <dbReference type="ARBA" id="ARBA00022490"/>
    </source>
</evidence>
<dbReference type="Pfam" id="PF00270">
    <property type="entry name" value="DEAD"/>
    <property type="match status" value="1"/>
</dbReference>
<keyword evidence="9" id="KW-0234">DNA repair</keyword>
<feature type="domain" description="Helicase ATP-binding" evidence="13">
    <location>
        <begin position="529"/>
        <end position="690"/>
    </location>
</feature>
<accession>A0A7V8NSW9</accession>
<comment type="similarity">
    <text evidence="11">In the C-terminal section; belongs to the helicase family. RecG subfamily.</text>
</comment>
<evidence type="ECO:0000313" key="16">
    <source>
        <dbReference type="Proteomes" id="UP000567293"/>
    </source>
</evidence>
<dbReference type="CDD" id="cd17991">
    <property type="entry name" value="DEXHc_TRCF"/>
    <property type="match status" value="1"/>
</dbReference>
<keyword evidence="7" id="KW-0067">ATP-binding</keyword>
<evidence type="ECO:0000259" key="14">
    <source>
        <dbReference type="PROSITE" id="PS51194"/>
    </source>
</evidence>
<evidence type="ECO:0000256" key="9">
    <source>
        <dbReference type="ARBA" id="ARBA00023204"/>
    </source>
</evidence>
<dbReference type="InterPro" id="IPR001650">
    <property type="entry name" value="Helicase_C-like"/>
</dbReference>
<keyword evidence="5" id="KW-0378">Hydrolase</keyword>
<dbReference type="SMART" id="SM00487">
    <property type="entry name" value="DEXDc"/>
    <property type="match status" value="1"/>
</dbReference>
<dbReference type="InterPro" id="IPR041471">
    <property type="entry name" value="UvrB_inter"/>
</dbReference>
<dbReference type="InterPro" id="IPR036101">
    <property type="entry name" value="CarD-like/TRCF_RID_sf"/>
</dbReference>
<organism evidence="15 16">
    <name type="scientific">Candidatus Acidiferrum panamense</name>
    <dbReference type="NCBI Taxonomy" id="2741543"/>
    <lineage>
        <taxon>Bacteria</taxon>
        <taxon>Pseudomonadati</taxon>
        <taxon>Acidobacteriota</taxon>
        <taxon>Terriglobia</taxon>
        <taxon>Candidatus Acidiferrales</taxon>
        <taxon>Candidatus Acidiferrum</taxon>
    </lineage>
</organism>
<dbReference type="InterPro" id="IPR011545">
    <property type="entry name" value="DEAD/DEAH_box_helicase_dom"/>
</dbReference>
<keyword evidence="8" id="KW-0238">DNA-binding</keyword>
<dbReference type="AlphaFoldDB" id="A0A7V8NSW9"/>
<keyword evidence="2" id="KW-0963">Cytoplasm</keyword>
<feature type="non-terminal residue" evidence="15">
    <location>
        <position position="1"/>
    </location>
</feature>
<feature type="domain" description="Helicase C-terminal" evidence="14">
    <location>
        <begin position="699"/>
        <end position="833"/>
    </location>
</feature>
<evidence type="ECO:0000256" key="10">
    <source>
        <dbReference type="ARBA" id="ARBA00061104"/>
    </source>
</evidence>
<dbReference type="GO" id="GO:0006281">
    <property type="term" value="P:DNA repair"/>
    <property type="evidence" value="ECO:0007669"/>
    <property type="project" value="UniProtKB-KW"/>
</dbReference>
<evidence type="ECO:0000313" key="15">
    <source>
        <dbReference type="EMBL" id="MBA0086929.1"/>
    </source>
</evidence>
<dbReference type="SUPFAM" id="SSF141259">
    <property type="entry name" value="CarD-like"/>
    <property type="match status" value="1"/>
</dbReference>
<dbReference type="GO" id="GO:0003678">
    <property type="term" value="F:DNA helicase activity"/>
    <property type="evidence" value="ECO:0007669"/>
    <property type="project" value="TreeGrafter"/>
</dbReference>
<evidence type="ECO:0000256" key="7">
    <source>
        <dbReference type="ARBA" id="ARBA00022840"/>
    </source>
</evidence>
<evidence type="ECO:0000256" key="5">
    <source>
        <dbReference type="ARBA" id="ARBA00022801"/>
    </source>
</evidence>
<evidence type="ECO:0000259" key="13">
    <source>
        <dbReference type="PROSITE" id="PS51192"/>
    </source>
</evidence>
<dbReference type="InterPro" id="IPR003711">
    <property type="entry name" value="CarD-like/TRCF_RID"/>
</dbReference>
<protein>
    <recommendedName>
        <fullName evidence="12">Transcription-repair-coupling factor</fullName>
    </recommendedName>
</protein>
<gene>
    <name evidence="15" type="primary">mfd</name>
    <name evidence="15" type="ORF">HRJ53_18260</name>
</gene>
<dbReference type="InterPro" id="IPR047112">
    <property type="entry name" value="RecG/Mfd"/>
</dbReference>
<dbReference type="FunFam" id="3.40.50.300:FF:000546">
    <property type="entry name" value="Transcription-repair-coupling factor"/>
    <property type="match status" value="1"/>
</dbReference>
<dbReference type="SMART" id="SM00490">
    <property type="entry name" value="HELICc"/>
    <property type="match status" value="1"/>
</dbReference>
<comment type="similarity">
    <text evidence="10">In the N-terminal section; belongs to the UvrB family.</text>
</comment>
<dbReference type="EMBL" id="JACDQQ010001749">
    <property type="protein sequence ID" value="MBA0086929.1"/>
    <property type="molecule type" value="Genomic_DNA"/>
</dbReference>
<dbReference type="GO" id="GO:0016787">
    <property type="term" value="F:hydrolase activity"/>
    <property type="evidence" value="ECO:0007669"/>
    <property type="project" value="UniProtKB-KW"/>
</dbReference>
<name>A0A7V8NSW9_9BACT</name>
<reference evidence="15" key="1">
    <citation type="submission" date="2020-06" db="EMBL/GenBank/DDBJ databases">
        <title>Legume-microbial interactions unlock mineral nutrients during tropical forest succession.</title>
        <authorList>
            <person name="Epihov D.Z."/>
        </authorList>
    </citation>
    <scope>NUCLEOTIDE SEQUENCE [LARGE SCALE GENOMIC DNA]</scope>
    <source>
        <strain evidence="15">Pan2503</strain>
    </source>
</reference>
<dbReference type="SUPFAM" id="SSF52540">
    <property type="entry name" value="P-loop containing nucleoside triphosphate hydrolases"/>
    <property type="match status" value="3"/>
</dbReference>
<evidence type="ECO:0000256" key="8">
    <source>
        <dbReference type="ARBA" id="ARBA00023125"/>
    </source>
</evidence>
<dbReference type="Gene3D" id="2.40.10.170">
    <property type="match status" value="1"/>
</dbReference>
<proteinExistence type="inferred from homology"/>
<keyword evidence="16" id="KW-1185">Reference proteome</keyword>
<dbReference type="Gene3D" id="3.30.2060.10">
    <property type="entry name" value="Penicillin-binding protein 1b domain"/>
    <property type="match status" value="1"/>
</dbReference>
<dbReference type="NCBIfam" id="TIGR00580">
    <property type="entry name" value="mfd"/>
    <property type="match status" value="1"/>
</dbReference>
<evidence type="ECO:0000256" key="12">
    <source>
        <dbReference type="ARBA" id="ARBA00070128"/>
    </source>
</evidence>
<dbReference type="PANTHER" id="PTHR47964">
    <property type="entry name" value="ATP-DEPENDENT DNA HELICASE HOMOLOG RECG, CHLOROPLASTIC"/>
    <property type="match status" value="1"/>
</dbReference>
<evidence type="ECO:0000256" key="6">
    <source>
        <dbReference type="ARBA" id="ARBA00022806"/>
    </source>
</evidence>
<dbReference type="InterPro" id="IPR004576">
    <property type="entry name" value="Mfd"/>
</dbReference>
<dbReference type="Proteomes" id="UP000567293">
    <property type="component" value="Unassembled WGS sequence"/>
</dbReference>
<dbReference type="GO" id="GO:0003684">
    <property type="term" value="F:damaged DNA binding"/>
    <property type="evidence" value="ECO:0007669"/>
    <property type="project" value="InterPro"/>
</dbReference>
<keyword evidence="6" id="KW-0347">Helicase</keyword>
<comment type="caution">
    <text evidence="15">The sequence shown here is derived from an EMBL/GenBank/DDBJ whole genome shotgun (WGS) entry which is preliminary data.</text>
</comment>
<evidence type="ECO:0000256" key="11">
    <source>
        <dbReference type="ARBA" id="ARBA00061399"/>
    </source>
</evidence>
<sequence length="833" mass="92823">PFFYRLPWESQSPHADILERRATTLFRLVDGQISLVIAPMAAALWRYQDPAAYLYLTKTMAKDTEIAHEELITHLGSVGYTRTEMAELPGQFAVRGGIIDVFSPEAPRPVRIELLGDTVESVREFDARTQRSIAPVVRTTLLPLTEWAVPARENGDPEGSVNWESAPAFGPSGELGTASLFELAESSLRPMVFLDEPQTLGEAAQQHLAVATEIYERHGRANSPPATHYFWSEEQIAGALGKTSQIHLEQLALSRGSTPQFEIASRPSTRFHGDVVACMGDVKSQLVAGGRVFLTAASTGEIERFADICREYEVPYVLGESEKAAAGFTAEGAQESAGMLLIRAPFAEGVRFPEANLTIYGHADLFDVTPTVERPSHKIRTSGFFSDFAELKPGDFVVHVDHGIGQFEGLRQIESDGHRGEFMLLRYLEDARLYVPLERMDLVQSYRVLEGAHPQLDKLGGTAWNTRKTRVRKSLEDMADQLLALYAQRKTTPGFAFSPDGNFQHEFEDAFEFEETPDQIAAITDIKKDMEKGEPMDRLLCGDVGYGKTEVAMRAGFKVVMDNKQVAVLAPTTVLTFQHFETFKKRFAAFPVRIELLSRFRSTAEQKKVLAELEAGRVDIVIGTHRLLSKDVKFADLGLLIVDEEQRFGVAHKERLKEMRKNVDALALSATPIPRTLHMSLVGLRDMSLIETPPRDRLAIQTVVAPFKEDLVRSAIENELARDGQVYFIHNRVESIYSLGAMVAKLVPKARVVVGHGQMSEKELERVMLKFIRDEADVLVATTIVENGLDIPRANTILINRADRLGLAELYQLRGRVGRSSQRAYASVSYTHL</sequence>
<dbReference type="PROSITE" id="PS51194">
    <property type="entry name" value="HELICASE_CTER"/>
    <property type="match status" value="1"/>
</dbReference>
<dbReference type="PROSITE" id="PS51192">
    <property type="entry name" value="HELICASE_ATP_BIND_1"/>
    <property type="match status" value="1"/>
</dbReference>
<evidence type="ECO:0000256" key="1">
    <source>
        <dbReference type="ARBA" id="ARBA00004496"/>
    </source>
</evidence>
<dbReference type="Gene3D" id="3.40.50.11180">
    <property type="match status" value="1"/>
</dbReference>
<dbReference type="InterPro" id="IPR014001">
    <property type="entry name" value="Helicase_ATP-bd"/>
</dbReference>
<comment type="subcellular location">
    <subcellularLocation>
        <location evidence="1">Cytoplasm</location>
    </subcellularLocation>
</comment>